<accession>A0A2P4EUT4</accession>
<dbReference type="RefSeq" id="WP_104738554.1">
    <property type="nucleotide sequence ID" value="NZ_BMHR01000009.1"/>
</dbReference>
<protein>
    <recommendedName>
        <fullName evidence="5">Translocation and assembly module TamB C-terminal domain-containing protein</fullName>
    </recommendedName>
</protein>
<dbReference type="PANTHER" id="PTHR36985">
    <property type="entry name" value="TRANSLOCATION AND ASSEMBLY MODULE SUBUNIT TAMB"/>
    <property type="match status" value="1"/>
</dbReference>
<name>A0A2P4EUT4_9GAMM</name>
<gene>
    <name evidence="6" type="ORF">C1949_11145</name>
</gene>
<sequence>MIRFLAKALLRGLIFILALPLLLGLLMGSESVNRWLFNQVDSMLPQLTLEFEQGNLWRGWSFSQLRWQDEALDVRVEELALEWSPSCLFGGTLCLDTLSAQRVVVLTQPTEAQENPSELNLPTVQLPLALEIGQLHLGELSLDGETALLKELELIAFGRGNQLVIQSFSGSGPDLHWRLDGTLQMQDDWPLAVTADLILPPVDERDWRLRLHASGDLRQLELKADSRGYLTGHLDASADLFAAGYPVQLQWQGQDFLPLQSLPQTLTLQDLGLELAGDLESGYALQADARLPGATGAVSLALHAKAGLTGVDQASITLQMVDQPEQQLVASGSADWQGELAAELQLALDQFPWQSLYPLDTGEVALQQLTATASLSRGKVEAQLDGRLTGVAAQEVAVSAHVQGDQQALDVNPLTVTTQAGRATGTLQLGLAPDVQWQGQFRLDGVDPSVFVAALPGSLSGKLTSNGQLQGEQLCLDANWDLAGVLRAQPLKFAGALSKSDETWAVSGLELAQGNNRVSGEGHWGAEVAAQLNIQLKEMKTLWPGLRGVLTGDARLAGSADAPRIVLTATGSRLGYQDLRIANLALQADSTLSDVLPVSAQLSADGIRSADTQLGNLQLSVAGNRANHRARVTLLDGIAEAELNLDGQLSDSAWHGQLSQGVLRHKHLELRQESSAALNYQVASGRLQLGAHCWRQADASLCFNDQQTLMPDRRLNVSMSNLDIADLAPWFPPDFDWHGLLQGRFELQQKAGQAPVANVNISSADGVITVSDRDQTLAFPYQQIELSTDLQARNAKALFELRSDVIGRLQVDADVRDPAGAQRLSGRYQLEKLQLDFLRPFLPDVEELRATLNGSGELGGTLSDPVVTGLLTLRDGLVSGPNLPVSLESLQADIRIDGQAADVDAQWRSGDKGEASLQGRVGWAPLDVALTLQGHDLPVSVEPYARLFVAPNLEISLRSGNLHVGGELSVPAGDIVVRELPAEAVRVSPDTVIVGRETAQQDSPLGITARVKLNIGDELRLNAFGLKGRLKGQLEVQENLNANGDLQILDGEFRRLGQDLQLRRALLLFSGPISEPYLNIEAIRKVDDVVAGLRVTGNASRPTTVVFSEPGMSQQEAMSYLVLGRPLGQEGDNNMLAKAALGLGLAGAAPITRHIGDVLGLEDFAVEAEGQGVDTQVVASGSITDKLSVRYGVGVFEPSNQLALRYELSRRLYLEAVSGFASSLDFFYRIDF</sequence>
<evidence type="ECO:0000259" key="5">
    <source>
        <dbReference type="Pfam" id="PF04357"/>
    </source>
</evidence>
<dbReference type="AlphaFoldDB" id="A0A2P4EUT4"/>
<proteinExistence type="predicted"/>
<comment type="caution">
    <text evidence="6">The sequence shown here is derived from an EMBL/GenBank/DDBJ whole genome shotgun (WGS) entry which is preliminary data.</text>
</comment>
<organism evidence="6 7">
    <name type="scientific">Halopseudomonas oceani</name>
    <dbReference type="NCBI Taxonomy" id="1708783"/>
    <lineage>
        <taxon>Bacteria</taxon>
        <taxon>Pseudomonadati</taxon>
        <taxon>Pseudomonadota</taxon>
        <taxon>Gammaproteobacteria</taxon>
        <taxon>Pseudomonadales</taxon>
        <taxon>Pseudomonadaceae</taxon>
        <taxon>Halopseudomonas</taxon>
    </lineage>
</organism>
<comment type="subcellular location">
    <subcellularLocation>
        <location evidence="1">Membrane</location>
        <topology evidence="1">Single-pass membrane protein</topology>
    </subcellularLocation>
</comment>
<dbReference type="EMBL" id="PPSK01000009">
    <property type="protein sequence ID" value="POB03236.1"/>
    <property type="molecule type" value="Genomic_DNA"/>
</dbReference>
<evidence type="ECO:0000256" key="3">
    <source>
        <dbReference type="ARBA" id="ARBA00022989"/>
    </source>
</evidence>
<keyword evidence="2" id="KW-0812">Transmembrane</keyword>
<evidence type="ECO:0000256" key="1">
    <source>
        <dbReference type="ARBA" id="ARBA00004167"/>
    </source>
</evidence>
<keyword evidence="7" id="KW-1185">Reference proteome</keyword>
<dbReference type="GO" id="GO:0005886">
    <property type="term" value="C:plasma membrane"/>
    <property type="evidence" value="ECO:0007669"/>
    <property type="project" value="InterPro"/>
</dbReference>
<keyword evidence="4" id="KW-0472">Membrane</keyword>
<evidence type="ECO:0000256" key="4">
    <source>
        <dbReference type="ARBA" id="ARBA00023136"/>
    </source>
</evidence>
<reference evidence="6 7" key="1">
    <citation type="submission" date="2018-01" db="EMBL/GenBank/DDBJ databases">
        <title>Draft genome of the type strain Pseudomonas oceani DSM 100277 isolated from the deep water in Okinawa trough, northwestern Pacific Ocean.</title>
        <authorList>
            <person name="Gomila M."/>
            <person name="Mulet M."/>
            <person name="Garcia-Valdes E."/>
            <person name="Lalucat J."/>
        </authorList>
    </citation>
    <scope>NUCLEOTIDE SEQUENCE [LARGE SCALE GENOMIC DNA]</scope>
    <source>
        <strain evidence="6 7">DSM 100277</strain>
    </source>
</reference>
<dbReference type="Proteomes" id="UP000243451">
    <property type="component" value="Unassembled WGS sequence"/>
</dbReference>
<dbReference type="GO" id="GO:0097347">
    <property type="term" value="C:TAM protein secretion complex"/>
    <property type="evidence" value="ECO:0007669"/>
    <property type="project" value="TreeGrafter"/>
</dbReference>
<feature type="domain" description="Translocation and assembly module TamB C-terminal" evidence="5">
    <location>
        <begin position="909"/>
        <end position="1232"/>
    </location>
</feature>
<evidence type="ECO:0000256" key="2">
    <source>
        <dbReference type="ARBA" id="ARBA00022692"/>
    </source>
</evidence>
<dbReference type="GO" id="GO:0009306">
    <property type="term" value="P:protein secretion"/>
    <property type="evidence" value="ECO:0007669"/>
    <property type="project" value="InterPro"/>
</dbReference>
<dbReference type="PANTHER" id="PTHR36985:SF1">
    <property type="entry name" value="TRANSLOCATION AND ASSEMBLY MODULE SUBUNIT TAMB"/>
    <property type="match status" value="1"/>
</dbReference>
<evidence type="ECO:0000313" key="6">
    <source>
        <dbReference type="EMBL" id="POB03236.1"/>
    </source>
</evidence>
<keyword evidence="3" id="KW-1133">Transmembrane helix</keyword>
<dbReference type="OrthoDB" id="5555605at2"/>
<evidence type="ECO:0000313" key="7">
    <source>
        <dbReference type="Proteomes" id="UP000243451"/>
    </source>
</evidence>
<dbReference type="InterPro" id="IPR007452">
    <property type="entry name" value="TamB_C"/>
</dbReference>
<dbReference type="Pfam" id="PF04357">
    <property type="entry name" value="TamB"/>
    <property type="match status" value="1"/>
</dbReference>